<organism evidence="3 4">
    <name type="scientific">Alcanivorax quisquiliarum</name>
    <dbReference type="NCBI Taxonomy" id="2933565"/>
    <lineage>
        <taxon>Bacteria</taxon>
        <taxon>Pseudomonadati</taxon>
        <taxon>Pseudomonadota</taxon>
        <taxon>Gammaproteobacteria</taxon>
        <taxon>Oceanospirillales</taxon>
        <taxon>Alcanivoracaceae</taxon>
        <taxon>Alcanivorax</taxon>
    </lineage>
</organism>
<dbReference type="PANTHER" id="PTHR33741:SF5">
    <property type="entry name" value="TRANSMEMBRANE PROTEIN DDB_G0269096-RELATED"/>
    <property type="match status" value="1"/>
</dbReference>
<protein>
    <submittedName>
        <fullName evidence="3">HPP family protein</fullName>
    </submittedName>
</protein>
<evidence type="ECO:0000313" key="3">
    <source>
        <dbReference type="EMBL" id="MCK0538378.1"/>
    </source>
</evidence>
<dbReference type="InterPro" id="IPR058581">
    <property type="entry name" value="TM_HPP"/>
</dbReference>
<keyword evidence="1" id="KW-0472">Membrane</keyword>
<feature type="transmembrane region" description="Helical" evidence="1">
    <location>
        <begin position="88"/>
        <end position="108"/>
    </location>
</feature>
<evidence type="ECO:0000313" key="4">
    <source>
        <dbReference type="Proteomes" id="UP001165524"/>
    </source>
</evidence>
<reference evidence="3" key="1">
    <citation type="submission" date="2022-04" db="EMBL/GenBank/DDBJ databases">
        <title>Alcanivorax sp. CY1518 draft genome sequence.</title>
        <authorList>
            <person name="Zhao G."/>
            <person name="An M."/>
        </authorList>
    </citation>
    <scope>NUCLEOTIDE SEQUENCE</scope>
    <source>
        <strain evidence="3">CY1518</strain>
    </source>
</reference>
<comment type="caution">
    <text evidence="3">The sequence shown here is derived from an EMBL/GenBank/DDBJ whole genome shotgun (WGS) entry which is preliminary data.</text>
</comment>
<feature type="transmembrane region" description="Helical" evidence="1">
    <location>
        <begin position="120"/>
        <end position="140"/>
    </location>
</feature>
<keyword evidence="1" id="KW-1133">Transmembrane helix</keyword>
<proteinExistence type="predicted"/>
<dbReference type="Pfam" id="PF04982">
    <property type="entry name" value="TM_HPP"/>
    <property type="match status" value="1"/>
</dbReference>
<keyword evidence="1" id="KW-0812">Transmembrane</keyword>
<evidence type="ECO:0000256" key="1">
    <source>
        <dbReference type="SAM" id="Phobius"/>
    </source>
</evidence>
<dbReference type="RefSeq" id="WP_246952936.1">
    <property type="nucleotide sequence ID" value="NZ_JALKII010000008.1"/>
</dbReference>
<accession>A0ABT0E959</accession>
<evidence type="ECO:0000259" key="2">
    <source>
        <dbReference type="Pfam" id="PF04982"/>
    </source>
</evidence>
<dbReference type="Proteomes" id="UP001165524">
    <property type="component" value="Unassembled WGS sequence"/>
</dbReference>
<dbReference type="InterPro" id="IPR007065">
    <property type="entry name" value="HPP"/>
</dbReference>
<dbReference type="PANTHER" id="PTHR33741">
    <property type="entry name" value="TRANSMEMBRANE PROTEIN DDB_G0269096-RELATED"/>
    <property type="match status" value="1"/>
</dbReference>
<gene>
    <name evidence="3" type="ORF">MU846_11710</name>
</gene>
<keyword evidence="4" id="KW-1185">Reference proteome</keyword>
<feature type="domain" description="HPP transmembrane region" evidence="2">
    <location>
        <begin position="33"/>
        <end position="191"/>
    </location>
</feature>
<dbReference type="EMBL" id="JALKII010000008">
    <property type="protein sequence ID" value="MCK0538378.1"/>
    <property type="molecule type" value="Genomic_DNA"/>
</dbReference>
<feature type="transmembrane region" description="Helical" evidence="1">
    <location>
        <begin position="60"/>
        <end position="76"/>
    </location>
</feature>
<feature type="transmembrane region" description="Helical" evidence="1">
    <location>
        <begin position="152"/>
        <end position="177"/>
    </location>
</feature>
<name>A0ABT0E959_9GAMM</name>
<feature type="transmembrane region" description="Helical" evidence="1">
    <location>
        <begin position="33"/>
        <end position="54"/>
    </location>
</feature>
<sequence length="200" mass="21552">MSERNDRLRWQLVTGLLRQFHLERWSARFDPQLVLATFNFVNAGVSITLIAFIALISQEAFIFPSLGATAFLLFYLPLAEASSPRNAFCGHLIGAVVGWLSLVAFGLQEQPEAMLNGVELARVGAAGLALGTTCFVMVLLRTAHPPAAATALMVALGTMTSLYQIGVLLAGVMLLLAQAMVINRLAGIPYPIWAKRLPSA</sequence>